<dbReference type="OrthoDB" id="9798386at2"/>
<dbReference type="AlphaFoldDB" id="A0A412IU54"/>
<evidence type="ECO:0000313" key="2">
    <source>
        <dbReference type="Proteomes" id="UP000283295"/>
    </source>
</evidence>
<evidence type="ECO:0000313" key="1">
    <source>
        <dbReference type="EMBL" id="RGS43642.1"/>
    </source>
</evidence>
<dbReference type="Proteomes" id="UP000283295">
    <property type="component" value="Unassembled WGS sequence"/>
</dbReference>
<gene>
    <name evidence="1" type="ORF">DWX94_03475</name>
</gene>
<comment type="caution">
    <text evidence="1">The sequence shown here is derived from an EMBL/GenBank/DDBJ whole genome shotgun (WGS) entry which is preliminary data.</text>
</comment>
<sequence length="74" mass="8498">MGNETAVREKLRSGGELVICGGDVRIEYFFPGPDRRYGGSRLMISGRDIPEYIELCRITGMRIWISEKTQESNW</sequence>
<proteinExistence type="predicted"/>
<organism evidence="1 2">
    <name type="scientific">Coprococcus eutactus</name>
    <dbReference type="NCBI Taxonomy" id="33043"/>
    <lineage>
        <taxon>Bacteria</taxon>
        <taxon>Bacillati</taxon>
        <taxon>Bacillota</taxon>
        <taxon>Clostridia</taxon>
        <taxon>Lachnospirales</taxon>
        <taxon>Lachnospiraceae</taxon>
        <taxon>Coprococcus</taxon>
    </lineage>
</organism>
<accession>A0A412IU54</accession>
<name>A0A412IU54_9FIRM</name>
<reference evidence="1 2" key="1">
    <citation type="submission" date="2018-08" db="EMBL/GenBank/DDBJ databases">
        <title>A genome reference for cultivated species of the human gut microbiota.</title>
        <authorList>
            <person name="Zou Y."/>
            <person name="Xue W."/>
            <person name="Luo G."/>
        </authorList>
    </citation>
    <scope>NUCLEOTIDE SEQUENCE [LARGE SCALE GENOMIC DNA]</scope>
    <source>
        <strain evidence="1 2">AF22-21</strain>
    </source>
</reference>
<dbReference type="EMBL" id="QRVK01000005">
    <property type="protein sequence ID" value="RGS43642.1"/>
    <property type="molecule type" value="Genomic_DNA"/>
</dbReference>
<protein>
    <submittedName>
        <fullName evidence="1">Uncharacterized protein</fullName>
    </submittedName>
</protein>